<protein>
    <submittedName>
        <fullName evidence="4">GNAT family N-acetyltransferase</fullName>
    </submittedName>
</protein>
<dbReference type="EMBL" id="JAHUZE010000001">
    <property type="protein sequence ID" value="MBV7377466.1"/>
    <property type="molecule type" value="Genomic_DNA"/>
</dbReference>
<name>A0ABS6SWY0_9RHOB</name>
<evidence type="ECO:0000256" key="1">
    <source>
        <dbReference type="ARBA" id="ARBA00022679"/>
    </source>
</evidence>
<dbReference type="Pfam" id="PF00583">
    <property type="entry name" value="Acetyltransf_1"/>
    <property type="match status" value="2"/>
</dbReference>
<evidence type="ECO:0000313" key="4">
    <source>
        <dbReference type="EMBL" id="MBV7377466.1"/>
    </source>
</evidence>
<dbReference type="Proteomes" id="UP000756530">
    <property type="component" value="Unassembled WGS sequence"/>
</dbReference>
<keyword evidence="5" id="KW-1185">Reference proteome</keyword>
<evidence type="ECO:0000313" key="5">
    <source>
        <dbReference type="Proteomes" id="UP000756530"/>
    </source>
</evidence>
<gene>
    <name evidence="4" type="ORF">KJP28_00910</name>
</gene>
<dbReference type="PANTHER" id="PTHR43877">
    <property type="entry name" value="AMINOALKYLPHOSPHONATE N-ACETYLTRANSFERASE-RELATED-RELATED"/>
    <property type="match status" value="1"/>
</dbReference>
<dbReference type="PROSITE" id="PS51186">
    <property type="entry name" value="GNAT"/>
    <property type="match status" value="2"/>
</dbReference>
<accession>A0ABS6SWY0</accession>
<reference evidence="4 5" key="1">
    <citation type="submission" date="2021-05" db="EMBL/GenBank/DDBJ databases">
        <title>Culturable bacteria isolated from Daya Bay.</title>
        <authorList>
            <person name="Zheng W."/>
            <person name="Yu S."/>
            <person name="Huang Y."/>
        </authorList>
    </citation>
    <scope>NUCLEOTIDE SEQUENCE [LARGE SCALE GENOMIC DNA]</scope>
    <source>
        <strain evidence="4 5">DP4N28-5</strain>
    </source>
</reference>
<dbReference type="InterPro" id="IPR050832">
    <property type="entry name" value="Bact_Acetyltransf"/>
</dbReference>
<evidence type="ECO:0000259" key="3">
    <source>
        <dbReference type="PROSITE" id="PS51186"/>
    </source>
</evidence>
<keyword evidence="1" id="KW-0808">Transferase</keyword>
<sequence length="301" mass="33197">MWRLTPDDARLDAVLRVIHAAYRDAPESPSATMLPERLQNIARQGEVLVISEEDTPVACVITRPSRDFPGTLYLGTLAVAPEARGQGLARRLMAAVMRIAHSRGEWGVSLDTWAEETRLIAFYGSFGFEAVGEAEGIVAMTHTFPDRVKHSMSAEDPTEPLIALIRESFAYMDGRVDPPSSMHRLNAAAIAQQISDGEIWIIGAPDAPEACVFFTPHPAALYIGKLAVAPKSRRRGLARTLMKLAETRARALGFDCLTLQSRIELSENHKTFRRLGFTKTAVTAHEGYNRPTSITFEKRLG</sequence>
<evidence type="ECO:0000256" key="2">
    <source>
        <dbReference type="ARBA" id="ARBA00023315"/>
    </source>
</evidence>
<dbReference type="PANTHER" id="PTHR43877:SF2">
    <property type="entry name" value="AMINOALKYLPHOSPHONATE N-ACETYLTRANSFERASE-RELATED"/>
    <property type="match status" value="1"/>
</dbReference>
<keyword evidence="2" id="KW-0012">Acyltransferase</keyword>
<proteinExistence type="predicted"/>
<feature type="domain" description="N-acetyltransferase" evidence="3">
    <location>
        <begin position="148"/>
        <end position="301"/>
    </location>
</feature>
<dbReference type="CDD" id="cd04301">
    <property type="entry name" value="NAT_SF"/>
    <property type="match status" value="2"/>
</dbReference>
<organism evidence="4 5">
    <name type="scientific">Maritimibacter dapengensis</name>
    <dbReference type="NCBI Taxonomy" id="2836868"/>
    <lineage>
        <taxon>Bacteria</taxon>
        <taxon>Pseudomonadati</taxon>
        <taxon>Pseudomonadota</taxon>
        <taxon>Alphaproteobacteria</taxon>
        <taxon>Rhodobacterales</taxon>
        <taxon>Roseobacteraceae</taxon>
        <taxon>Maritimibacter</taxon>
    </lineage>
</organism>
<dbReference type="InterPro" id="IPR000182">
    <property type="entry name" value="GNAT_dom"/>
</dbReference>
<comment type="caution">
    <text evidence="4">The sequence shown here is derived from an EMBL/GenBank/DDBJ whole genome shotgun (WGS) entry which is preliminary data.</text>
</comment>
<feature type="domain" description="N-acetyltransferase" evidence="3">
    <location>
        <begin position="1"/>
        <end position="145"/>
    </location>
</feature>
<dbReference type="RefSeq" id="WP_218390353.1">
    <property type="nucleotide sequence ID" value="NZ_JAHUZE010000001.1"/>
</dbReference>